<dbReference type="GO" id="GO:0005634">
    <property type="term" value="C:nucleus"/>
    <property type="evidence" value="ECO:0007669"/>
    <property type="project" value="UniProtKB-SubCell"/>
</dbReference>
<dbReference type="PANTHER" id="PTHR13808:SF1">
    <property type="entry name" value="HISTONE ACETYLTRANSFERASE"/>
    <property type="match status" value="1"/>
</dbReference>
<gene>
    <name evidence="15" type="ORF">KFE25_005933</name>
</gene>
<keyword evidence="10" id="KW-0804">Transcription</keyword>
<name>A0A8J6CJ28_DIALT</name>
<dbReference type="PROSITE" id="PS51727">
    <property type="entry name" value="CBP_P300_HAT"/>
    <property type="match status" value="1"/>
</dbReference>
<reference evidence="15" key="1">
    <citation type="submission" date="2021-05" db="EMBL/GenBank/DDBJ databases">
        <title>The genome of the haptophyte Pavlova lutheri (Diacronema luteri, Pavlovales) - a model for lipid biosynthesis in eukaryotic algae.</title>
        <authorList>
            <person name="Hulatt C.J."/>
            <person name="Posewitz M.C."/>
        </authorList>
    </citation>
    <scope>NUCLEOTIDE SEQUENCE</scope>
    <source>
        <strain evidence="15">NIVA-4/92</strain>
    </source>
</reference>
<feature type="compositionally biased region" description="Basic and acidic residues" evidence="13">
    <location>
        <begin position="312"/>
        <end position="322"/>
    </location>
</feature>
<dbReference type="InterPro" id="IPR031162">
    <property type="entry name" value="CBP_P300_HAT"/>
</dbReference>
<feature type="region of interest" description="Disordered" evidence="13">
    <location>
        <begin position="68"/>
        <end position="97"/>
    </location>
</feature>
<evidence type="ECO:0000256" key="9">
    <source>
        <dbReference type="ARBA" id="ARBA00023015"/>
    </source>
</evidence>
<evidence type="ECO:0000256" key="12">
    <source>
        <dbReference type="ARBA" id="ARBA00048017"/>
    </source>
</evidence>
<dbReference type="Pfam" id="PF08214">
    <property type="entry name" value="HAT_KAT11"/>
    <property type="match status" value="1"/>
</dbReference>
<feature type="region of interest" description="Disordered" evidence="13">
    <location>
        <begin position="289"/>
        <end position="322"/>
    </location>
</feature>
<feature type="region of interest" description="Disordered" evidence="13">
    <location>
        <begin position="993"/>
        <end position="1032"/>
    </location>
</feature>
<evidence type="ECO:0000256" key="3">
    <source>
        <dbReference type="ARBA" id="ARBA00013184"/>
    </source>
</evidence>
<dbReference type="OrthoDB" id="899at2759"/>
<evidence type="ECO:0000313" key="15">
    <source>
        <dbReference type="EMBL" id="KAG8469478.1"/>
    </source>
</evidence>
<evidence type="ECO:0000256" key="6">
    <source>
        <dbReference type="ARBA" id="ARBA00022771"/>
    </source>
</evidence>
<comment type="subcellular location">
    <subcellularLocation>
        <location evidence="2">Nucleus</location>
    </subcellularLocation>
</comment>
<comment type="caution">
    <text evidence="15">The sequence shown here is derived from an EMBL/GenBank/DDBJ whole genome shotgun (WGS) entry which is preliminary data.</text>
</comment>
<comment type="catalytic activity">
    <reaction evidence="12">
        <text>L-lysyl-[protein] + acetyl-CoA = N(6)-acetyl-L-lysyl-[protein] + CoA + H(+)</text>
        <dbReference type="Rhea" id="RHEA:45948"/>
        <dbReference type="Rhea" id="RHEA-COMP:9752"/>
        <dbReference type="Rhea" id="RHEA-COMP:10731"/>
        <dbReference type="ChEBI" id="CHEBI:15378"/>
        <dbReference type="ChEBI" id="CHEBI:29969"/>
        <dbReference type="ChEBI" id="CHEBI:57287"/>
        <dbReference type="ChEBI" id="CHEBI:57288"/>
        <dbReference type="ChEBI" id="CHEBI:61930"/>
        <dbReference type="EC" id="2.3.1.48"/>
    </reaction>
</comment>
<evidence type="ECO:0000256" key="11">
    <source>
        <dbReference type="ARBA" id="ARBA00023242"/>
    </source>
</evidence>
<dbReference type="SMART" id="SM00249">
    <property type="entry name" value="PHD"/>
    <property type="match status" value="2"/>
</dbReference>
<evidence type="ECO:0000256" key="1">
    <source>
        <dbReference type="ARBA" id="ARBA00002581"/>
    </source>
</evidence>
<comment type="function">
    <text evidence="1">Acetyltransferase enzyme. Acetylates histones, giving a specific tag for transcriptional activation.</text>
</comment>
<evidence type="ECO:0000259" key="14">
    <source>
        <dbReference type="PROSITE" id="PS51727"/>
    </source>
</evidence>
<evidence type="ECO:0000256" key="4">
    <source>
        <dbReference type="ARBA" id="ARBA00022679"/>
    </source>
</evidence>
<organism evidence="15 16">
    <name type="scientific">Diacronema lutheri</name>
    <name type="common">Unicellular marine alga</name>
    <name type="synonym">Monochrysis lutheri</name>
    <dbReference type="NCBI Taxonomy" id="2081491"/>
    <lineage>
        <taxon>Eukaryota</taxon>
        <taxon>Haptista</taxon>
        <taxon>Haptophyta</taxon>
        <taxon>Pavlovophyceae</taxon>
        <taxon>Pavlovales</taxon>
        <taxon>Pavlovaceae</taxon>
        <taxon>Diacronema</taxon>
    </lineage>
</organism>
<dbReference type="InterPro" id="IPR013083">
    <property type="entry name" value="Znf_RING/FYVE/PHD"/>
</dbReference>
<dbReference type="Gene3D" id="3.30.40.10">
    <property type="entry name" value="Zinc/RING finger domain, C3HC4 (zinc finger)"/>
    <property type="match status" value="1"/>
</dbReference>
<dbReference type="GO" id="GO:0031490">
    <property type="term" value="F:chromatin DNA binding"/>
    <property type="evidence" value="ECO:0007669"/>
    <property type="project" value="TreeGrafter"/>
</dbReference>
<evidence type="ECO:0000256" key="10">
    <source>
        <dbReference type="ARBA" id="ARBA00023163"/>
    </source>
</evidence>
<evidence type="ECO:0000256" key="5">
    <source>
        <dbReference type="ARBA" id="ARBA00022723"/>
    </source>
</evidence>
<keyword evidence="4" id="KW-0808">Transferase</keyword>
<protein>
    <recommendedName>
        <fullName evidence="3">histone acetyltransferase</fullName>
        <ecNumber evidence="3">2.3.1.48</ecNumber>
    </recommendedName>
</protein>
<dbReference type="GO" id="GO:0003713">
    <property type="term" value="F:transcription coactivator activity"/>
    <property type="evidence" value="ECO:0007669"/>
    <property type="project" value="TreeGrafter"/>
</dbReference>
<keyword evidence="16" id="KW-1185">Reference proteome</keyword>
<dbReference type="SUPFAM" id="SSF57903">
    <property type="entry name" value="FYVE/PHD zinc finger"/>
    <property type="match status" value="2"/>
</dbReference>
<accession>A0A8J6CJ28</accession>
<keyword evidence="7" id="KW-0862">Zinc</keyword>
<dbReference type="PANTHER" id="PTHR13808">
    <property type="entry name" value="CBP/P300-RELATED"/>
    <property type="match status" value="1"/>
</dbReference>
<keyword evidence="9" id="KW-0805">Transcription regulation</keyword>
<dbReference type="InterPro" id="IPR001965">
    <property type="entry name" value="Znf_PHD"/>
</dbReference>
<dbReference type="GO" id="GO:0000123">
    <property type="term" value="C:histone acetyltransferase complex"/>
    <property type="evidence" value="ECO:0007669"/>
    <property type="project" value="TreeGrafter"/>
</dbReference>
<proteinExistence type="predicted"/>
<dbReference type="GO" id="GO:0045944">
    <property type="term" value="P:positive regulation of transcription by RNA polymerase II"/>
    <property type="evidence" value="ECO:0007669"/>
    <property type="project" value="TreeGrafter"/>
</dbReference>
<feature type="domain" description="CBP/p300-type HAT" evidence="14">
    <location>
        <begin position="749"/>
        <end position="1179"/>
    </location>
</feature>
<dbReference type="SMART" id="SM01250">
    <property type="entry name" value="KAT11"/>
    <property type="match status" value="1"/>
</dbReference>
<evidence type="ECO:0000256" key="2">
    <source>
        <dbReference type="ARBA" id="ARBA00004123"/>
    </source>
</evidence>
<feature type="compositionally biased region" description="Low complexity" evidence="13">
    <location>
        <begin position="297"/>
        <end position="311"/>
    </location>
</feature>
<evidence type="ECO:0000256" key="8">
    <source>
        <dbReference type="ARBA" id="ARBA00022853"/>
    </source>
</evidence>
<keyword evidence="6" id="KW-0863">Zinc-finger</keyword>
<evidence type="ECO:0000256" key="7">
    <source>
        <dbReference type="ARBA" id="ARBA00022833"/>
    </source>
</evidence>
<dbReference type="Proteomes" id="UP000751190">
    <property type="component" value="Unassembled WGS sequence"/>
</dbReference>
<sequence>MAVGLSLRSLIREIESRVDDETRVALETLTADIFANRVAKADVQPRLCALVGHRVFKHAAMAIAGHASPPNAPGLADRQPADWAATNGSATAPSDGAKEPRLADLRAVLLHASTCAVHECAVLRCAWARHKLVALEREGAADAADPVALAWRQLEAQRASAHGIGFKPEPPLAPPSAALPAEPALLPAAPLGCADARAPTAAALARQAKRVRLCAPVHTAELGGTPALVGSNYVCPSVAAWARVGARVQVRSAVRFGRPRQMRATVLDVDMASGEVLLRYDVLRLPCAQQPTDGSLQPPDRAPQQRAARARSLGDAHGDDIRPRAGEVDVCLEDEWLPLIPSRLRPLPGAEADEAHERGAEAADAAAAAAATAAALATALMPPPPAPLSGGAGGALTAAWEAEAEAGRPGGARSAAVLTHVVGALVDVRSPARAEHQRSAPGRVVRALPGCARSATAGGGRGADAHRLWYEVELKSAECADALARWAHAADAPRDGAPPARAAPGAAGVRVITPWRALRARCAACRRHALSVERSQRACSLCSVLLQPPAHAAFYELPEVAQMLGGSCATAAQQPAAHGAHCSVAEPPSELKMCVPCYEKLARSLETGEASAAPYAQPMPPPRTVNVGGMSVSLDDLWLCRTDGRADNALVRCASCGTWVHAVCALALPAVDAADGHRLCGECMCERCLAGVAAGAPPAAATGCAPPSPPPSAAARVLASAAAAASDGAGCGRGPSLPPPSPLPRTADGLRVRQLPTCAISREIEAALAAELRSLALEPDGALLVRLLANTDASNAAKRQMRVRRWSSGEAYPRAFPHTLHALLCAQQRDGADVALFMMYAQEYGAACEQPNTNRVYISYVDSLRYLALRPGSRAPDGARTAVYHALMLAYVANCRARGFGHVHIWVQPPRLGDEYLFLGRPAEHLRAPNRAWLRGWYESLLRKGVAKGLVSRFGGMLDEFGAITSARQIPMFQGDHWDAFVPQMVGCCAGARAPAQPPPGARDAPTGGGAQLSGGAPLRTAGASDGPPPREQQLELRRAALACASASAGAGAGVGGTPMTKANSSALVAHAQRHMMKLQGHFLIATLAPLPAQADAAPREPEHDAQGWLRPPAAPAAAPAELCASTGTLAGLSPPSPLCRSRMHFVTHCRSHGLQFNSRRYAEYSTAMIVHALLRPHGARDQRHCLDSCLRNNVDDGSASVECGRCRTWVHTCCIKMSDLAYRTMEAYRCPTCTLRDLDEQTGALARAASGGCDAFASVDSCRLNGAPSREADKELASVLGVKLVRELSELSDDWPFDNIDIEALGLEVDEAVF</sequence>
<evidence type="ECO:0000256" key="13">
    <source>
        <dbReference type="SAM" id="MobiDB-lite"/>
    </source>
</evidence>
<keyword evidence="11" id="KW-0539">Nucleus</keyword>
<dbReference type="GO" id="GO:0008270">
    <property type="term" value="F:zinc ion binding"/>
    <property type="evidence" value="ECO:0007669"/>
    <property type="project" value="UniProtKB-KW"/>
</dbReference>
<dbReference type="InterPro" id="IPR013178">
    <property type="entry name" value="Histone_AcTrfase_Rtt109/CBP"/>
</dbReference>
<evidence type="ECO:0000313" key="16">
    <source>
        <dbReference type="Proteomes" id="UP000751190"/>
    </source>
</evidence>
<keyword evidence="8" id="KW-0156">Chromatin regulator</keyword>
<dbReference type="EMBL" id="JAGTXO010000002">
    <property type="protein sequence ID" value="KAG8469478.1"/>
    <property type="molecule type" value="Genomic_DNA"/>
</dbReference>
<dbReference type="InterPro" id="IPR011011">
    <property type="entry name" value="Znf_FYVE_PHD"/>
</dbReference>
<dbReference type="GO" id="GO:0004402">
    <property type="term" value="F:histone acetyltransferase activity"/>
    <property type="evidence" value="ECO:0007669"/>
    <property type="project" value="InterPro"/>
</dbReference>
<keyword evidence="5" id="KW-0479">Metal-binding</keyword>
<dbReference type="EC" id="2.3.1.48" evidence="3"/>
<dbReference type="GO" id="GO:0005667">
    <property type="term" value="C:transcription regulator complex"/>
    <property type="evidence" value="ECO:0007669"/>
    <property type="project" value="TreeGrafter"/>
</dbReference>